<reference evidence="1" key="1">
    <citation type="submission" date="2021-01" db="EMBL/GenBank/DDBJ databases">
        <title>Marivirga sp. nov., isolated from intertidal surface sediments.</title>
        <authorList>
            <person name="Zhang M."/>
        </authorList>
    </citation>
    <scope>NUCLEOTIDE SEQUENCE</scope>
    <source>
        <strain evidence="1">SM1354</strain>
    </source>
</reference>
<dbReference type="InterPro" id="IPR025293">
    <property type="entry name" value="YfiR/HmsC-like"/>
</dbReference>
<dbReference type="AlphaFoldDB" id="A0A937AME6"/>
<dbReference type="EMBL" id="JAERQG010000002">
    <property type="protein sequence ID" value="MBL0765357.1"/>
    <property type="molecule type" value="Genomic_DNA"/>
</dbReference>
<comment type="caution">
    <text evidence="1">The sequence shown here is derived from an EMBL/GenBank/DDBJ whole genome shotgun (WGS) entry which is preliminary data.</text>
</comment>
<name>A0A937AME6_9BACT</name>
<accession>A0A937AME6</accession>
<dbReference type="Proteomes" id="UP000642920">
    <property type="component" value="Unassembled WGS sequence"/>
</dbReference>
<dbReference type="Pfam" id="PF13689">
    <property type="entry name" value="DUF4154"/>
    <property type="match status" value="1"/>
</dbReference>
<keyword evidence="2" id="KW-1185">Reference proteome</keyword>
<organism evidence="1 2">
    <name type="scientific">Marivirga atlantica</name>
    <dbReference type="NCBI Taxonomy" id="1548457"/>
    <lineage>
        <taxon>Bacteria</taxon>
        <taxon>Pseudomonadati</taxon>
        <taxon>Bacteroidota</taxon>
        <taxon>Cytophagia</taxon>
        <taxon>Cytophagales</taxon>
        <taxon>Marivirgaceae</taxon>
        <taxon>Marivirga</taxon>
    </lineage>
</organism>
<evidence type="ECO:0000313" key="2">
    <source>
        <dbReference type="Proteomes" id="UP000642920"/>
    </source>
</evidence>
<sequence length="172" mass="19105">MKRIGKVVALIGLLLLGFTVKSADRPMHEIHSMLMFNFIKYVEWPETSKSGNFVIGVYGDDEVLNTLKTFYTNRSVKGQNVQIVKITDVNSINSAHVVYLADDMNSQFDEVKAKFSGKPTLIITDGNNLGKKGSCINFKEIGGKLKFEINQASIQQNNLKVSNQLASMGIMI</sequence>
<protein>
    <submittedName>
        <fullName evidence="1">YfiR family protein</fullName>
    </submittedName>
</protein>
<gene>
    <name evidence="1" type="ORF">JKP34_08860</name>
</gene>
<evidence type="ECO:0000313" key="1">
    <source>
        <dbReference type="EMBL" id="MBL0765357.1"/>
    </source>
</evidence>
<proteinExistence type="predicted"/>